<dbReference type="EMBL" id="JAODUP010000543">
    <property type="protein sequence ID" value="KAK2147637.1"/>
    <property type="molecule type" value="Genomic_DNA"/>
</dbReference>
<proteinExistence type="predicted"/>
<evidence type="ECO:0000256" key="1">
    <source>
        <dbReference type="SAM" id="MobiDB-lite"/>
    </source>
</evidence>
<organism evidence="2 3">
    <name type="scientific">Paralvinella palmiformis</name>
    <dbReference type="NCBI Taxonomy" id="53620"/>
    <lineage>
        <taxon>Eukaryota</taxon>
        <taxon>Metazoa</taxon>
        <taxon>Spiralia</taxon>
        <taxon>Lophotrochozoa</taxon>
        <taxon>Annelida</taxon>
        <taxon>Polychaeta</taxon>
        <taxon>Sedentaria</taxon>
        <taxon>Canalipalpata</taxon>
        <taxon>Terebellida</taxon>
        <taxon>Terebelliformia</taxon>
        <taxon>Alvinellidae</taxon>
        <taxon>Paralvinella</taxon>
    </lineage>
</organism>
<gene>
    <name evidence="2" type="ORF">LSH36_543g00033</name>
</gene>
<name>A0AAD9MVT2_9ANNE</name>
<dbReference type="Proteomes" id="UP001208570">
    <property type="component" value="Unassembled WGS sequence"/>
</dbReference>
<evidence type="ECO:0000313" key="3">
    <source>
        <dbReference type="Proteomes" id="UP001208570"/>
    </source>
</evidence>
<comment type="caution">
    <text evidence="2">The sequence shown here is derived from an EMBL/GenBank/DDBJ whole genome shotgun (WGS) entry which is preliminary data.</text>
</comment>
<keyword evidence="3" id="KW-1185">Reference proteome</keyword>
<accession>A0AAD9MVT2</accession>
<feature type="region of interest" description="Disordered" evidence="1">
    <location>
        <begin position="146"/>
        <end position="165"/>
    </location>
</feature>
<sequence>MATFPSRVEPTWVHVRQRDPPLFQMPHMWQPNLNMASPYHSSHCDRVQNGWSKWGAEHPDWYAHSAASQHPDWYNRRVDTIRGADTKERLWHWERPYKPTEKKAYGISEDPPRPWQRGYQAVPHDAEGQVPMPRWGLYNPPHYEEPNRVEPLPPIHPDQKHLRML</sequence>
<evidence type="ECO:0000313" key="2">
    <source>
        <dbReference type="EMBL" id="KAK2147637.1"/>
    </source>
</evidence>
<protein>
    <submittedName>
        <fullName evidence="2">Uncharacterized protein</fullName>
    </submittedName>
</protein>
<dbReference type="AlphaFoldDB" id="A0AAD9MVT2"/>
<reference evidence="2" key="1">
    <citation type="journal article" date="2023" name="Mol. Biol. Evol.">
        <title>Third-Generation Sequencing Reveals the Adaptive Role of the Epigenome in Three Deep-Sea Polychaetes.</title>
        <authorList>
            <person name="Perez M."/>
            <person name="Aroh O."/>
            <person name="Sun Y."/>
            <person name="Lan Y."/>
            <person name="Juniper S.K."/>
            <person name="Young C.R."/>
            <person name="Angers B."/>
            <person name="Qian P.Y."/>
        </authorList>
    </citation>
    <scope>NUCLEOTIDE SEQUENCE</scope>
    <source>
        <strain evidence="2">P08H-3</strain>
    </source>
</reference>